<dbReference type="PANTHER" id="PTHR10648:SF4">
    <property type="entry name" value="PROTEIN PHOSPHATASE 2 (FORMERLY 2A), REGULATORY SUBUNIT A, BETA ISOFORM-RELATED"/>
    <property type="match status" value="1"/>
</dbReference>
<dbReference type="SUPFAM" id="SSF48371">
    <property type="entry name" value="ARM repeat"/>
    <property type="match status" value="1"/>
</dbReference>
<gene>
    <name evidence="2" type="ORF">AV274_3550</name>
</gene>
<comment type="caution">
    <text evidence="2">The sequence shown here is derived from an EMBL/GenBank/DDBJ whole genome shotgun (WGS) entry which is preliminary data.</text>
</comment>
<reference evidence="2 3" key="1">
    <citation type="submission" date="2016-05" db="EMBL/GenBank/DDBJ databases">
        <title>Nuclear genome of Blastocystis sp. subtype 1 NandII.</title>
        <authorList>
            <person name="Gentekaki E."/>
            <person name="Curtis B."/>
            <person name="Stairs C."/>
            <person name="Eme L."/>
            <person name="Herman E."/>
            <person name="Klimes V."/>
            <person name="Arias M.C."/>
            <person name="Elias M."/>
            <person name="Hilliou F."/>
            <person name="Klute M."/>
            <person name="Malik S.-B."/>
            <person name="Pightling A."/>
            <person name="Rachubinski R."/>
            <person name="Salas D."/>
            <person name="Schlacht A."/>
            <person name="Suga H."/>
            <person name="Archibald J."/>
            <person name="Ball S.G."/>
            <person name="Clark G."/>
            <person name="Dacks J."/>
            <person name="Van Der Giezen M."/>
            <person name="Tsaousis A."/>
            <person name="Roger A."/>
        </authorList>
    </citation>
    <scope>NUCLEOTIDE SEQUENCE [LARGE SCALE GENOMIC DNA]</scope>
    <source>
        <strain evidence="3">ATCC 50177 / NandII</strain>
    </source>
</reference>
<dbReference type="Gene3D" id="1.25.10.10">
    <property type="entry name" value="Leucine-rich Repeat Variant"/>
    <property type="match status" value="1"/>
</dbReference>
<protein>
    <submittedName>
        <fullName evidence="2">Uncharacterized protein</fullName>
    </submittedName>
</protein>
<dbReference type="AlphaFoldDB" id="A0A196SCR8"/>
<evidence type="ECO:0000313" key="3">
    <source>
        <dbReference type="Proteomes" id="UP000078348"/>
    </source>
</evidence>
<sequence>MMYSVEWSYDVEPAELILPLRVISNHCESLIESHCQDLVPFLFLCIEQCHTDVRLKAIQLVGQLIAKPFSLLFLSTLYNSCHTLYSADSFNGKRALPFLIPALYKRYYTLCFQDPVCCVRRQCSAVVGDLISLLGFESAFSLILQPLLELYQQSHNYHVRSNLLYCFENVINMEETFNHQEQLVPMKQLIIDELSDTIPNMRFIACKVIANTHHRYDHELKQESILRKLSSLTKDDDRDVQFYSTLAIKRVSEMSSSVGRNITSQSAYLVSEETPLTKYFARVPKIEEIEKPKLWINETMEKMTSVEDATNILRTFRKNHYFLNSKAISAFILNGLRLDVRKTVDAICDPEIALQPKESVLNVVRGKLRESGDGDYTDKLDRYLSSIKPEEPKEEVYTPYEHLRTVKPNADFYALEYTVDVKKDILGEQ</sequence>
<keyword evidence="3" id="KW-1185">Reference proteome</keyword>
<dbReference type="GO" id="GO:0019888">
    <property type="term" value="F:protein phosphatase regulator activity"/>
    <property type="evidence" value="ECO:0007669"/>
    <property type="project" value="TreeGrafter"/>
</dbReference>
<proteinExistence type="predicted"/>
<organism evidence="2 3">
    <name type="scientific">Blastocystis sp. subtype 1 (strain ATCC 50177 / NandII)</name>
    <dbReference type="NCBI Taxonomy" id="478820"/>
    <lineage>
        <taxon>Eukaryota</taxon>
        <taxon>Sar</taxon>
        <taxon>Stramenopiles</taxon>
        <taxon>Bigyra</taxon>
        <taxon>Opalozoa</taxon>
        <taxon>Opalinata</taxon>
        <taxon>Blastocystidae</taxon>
        <taxon>Blastocystis</taxon>
    </lineage>
</organism>
<dbReference type="GO" id="GO:0005634">
    <property type="term" value="C:nucleus"/>
    <property type="evidence" value="ECO:0007669"/>
    <property type="project" value="TreeGrafter"/>
</dbReference>
<dbReference type="GO" id="GO:0005829">
    <property type="term" value="C:cytosol"/>
    <property type="evidence" value="ECO:0007669"/>
    <property type="project" value="TreeGrafter"/>
</dbReference>
<accession>A0A196SCR8</accession>
<dbReference type="InterPro" id="IPR016024">
    <property type="entry name" value="ARM-type_fold"/>
</dbReference>
<name>A0A196SCR8_BLAHN</name>
<dbReference type="OrthoDB" id="340346at2759"/>
<dbReference type="PANTHER" id="PTHR10648">
    <property type="entry name" value="SERINE/THREONINE-PROTEIN PHOSPHATASE PP2A 65 KDA REGULATORY SUBUNIT"/>
    <property type="match status" value="1"/>
</dbReference>
<keyword evidence="1" id="KW-0677">Repeat</keyword>
<evidence type="ECO:0000313" key="2">
    <source>
        <dbReference type="EMBL" id="OAO14845.1"/>
    </source>
</evidence>
<dbReference type="GO" id="GO:0000159">
    <property type="term" value="C:protein phosphatase type 2A complex"/>
    <property type="evidence" value="ECO:0007669"/>
    <property type="project" value="TreeGrafter"/>
</dbReference>
<dbReference type="Proteomes" id="UP000078348">
    <property type="component" value="Unassembled WGS sequence"/>
</dbReference>
<dbReference type="InterPro" id="IPR051023">
    <property type="entry name" value="PP2A_Regulatory_Subunit_A"/>
</dbReference>
<evidence type="ECO:0000256" key="1">
    <source>
        <dbReference type="ARBA" id="ARBA00022737"/>
    </source>
</evidence>
<dbReference type="InterPro" id="IPR011989">
    <property type="entry name" value="ARM-like"/>
</dbReference>
<dbReference type="EMBL" id="LXWW01000210">
    <property type="protein sequence ID" value="OAO14845.1"/>
    <property type="molecule type" value="Genomic_DNA"/>
</dbReference>